<proteinExistence type="predicted"/>
<sequence>MKIFRNPVLILLLFLTSCSEPKSEFSEGQLPDSTLIAIRDGFDTRVADLFNDQKGKTLDETFRVNWNESLAHSYPRTAYAAVQFWLNENIDSANIALQEYGQYFIDKPDENRMNVGWHTEMALRLIEMYGSNGRKSPGLLKPETERKIMEGIWTNVKGGMGQDPEQVNTMTENYTKESETWYINSSENLHAQSFTTKWNFALLAKDMPDFKDRKYNDGHTASWHYGKWTEYLKMYFTERAKKGLFIEMMSRDYNHKTLKGMFNIYDFSPDPELKRKAGNYLDLYFAYWGEEQINGVSGGGKSRLYQDVSPGTSEYGYLFFGMGEKPRFETTIISAMTTSYRPPLVVYDIVCDIKGRGIYEVRQRAMGLAEPGHNSPSEYRLRTDSGGIVRYSYCTPDFIIGTAMFEARPYEDWVMISSQNQSRGIIFADNTEAGILPQCEKIKNNRLYNSMWSVQEKGTQISQKLQTSRGAGRTMVSFSAEGLREPIEDSGWIFTESAGAYAAVHVVEGAYQWEEVTKGTKGKWLVCANEYSSVILEVDQKSNYKSFEEFQKRITGNDLSFDGKVLKYSGIYGDEFAFYADYSKSPEINGLTVNYAPAKVYDSPYLQSDWNSGVVQIQKGNRDLVLNFN</sequence>
<evidence type="ECO:0000313" key="2">
    <source>
        <dbReference type="Proteomes" id="UP000032544"/>
    </source>
</evidence>
<dbReference type="OrthoDB" id="8480788at2"/>
<comment type="caution">
    <text evidence="1">The sequence shown here is derived from an EMBL/GenBank/DDBJ whole genome shotgun (WGS) entry which is preliminary data.</text>
</comment>
<dbReference type="PROSITE" id="PS51257">
    <property type="entry name" value="PROKAR_LIPOPROTEIN"/>
    <property type="match status" value="1"/>
</dbReference>
<dbReference type="Proteomes" id="UP000032544">
    <property type="component" value="Unassembled WGS sequence"/>
</dbReference>
<dbReference type="RefSeq" id="WP_045028297.1">
    <property type="nucleotide sequence ID" value="NZ_JRHC01000001.1"/>
</dbReference>
<name>A0A0D8JFP5_9BACT</name>
<dbReference type="STRING" id="1544798.LH29_10445"/>
<dbReference type="AlphaFoldDB" id="A0A0D8JFP5"/>
<dbReference type="EMBL" id="JRHC01000001">
    <property type="protein sequence ID" value="KJF45725.1"/>
    <property type="molecule type" value="Genomic_DNA"/>
</dbReference>
<evidence type="ECO:0000313" key="1">
    <source>
        <dbReference type="EMBL" id="KJF45725.1"/>
    </source>
</evidence>
<gene>
    <name evidence="1" type="ORF">LH29_10445</name>
</gene>
<accession>A0A0D8JFP5</accession>
<keyword evidence="2" id="KW-1185">Reference proteome</keyword>
<reference evidence="1 2" key="1">
    <citation type="submission" date="2014-09" db="EMBL/GenBank/DDBJ databases">
        <title>Draft Genome Sequence of Draconibacterium sp. JN14CK-3.</title>
        <authorList>
            <person name="Dong C."/>
            <person name="Lai Q."/>
            <person name="Shao Z."/>
        </authorList>
    </citation>
    <scope>NUCLEOTIDE SEQUENCE [LARGE SCALE GENOMIC DNA]</scope>
    <source>
        <strain evidence="1 2">JN14CK-3</strain>
    </source>
</reference>
<organism evidence="1 2">
    <name type="scientific">Draconibacterium sediminis</name>
    <dbReference type="NCBI Taxonomy" id="1544798"/>
    <lineage>
        <taxon>Bacteria</taxon>
        <taxon>Pseudomonadati</taxon>
        <taxon>Bacteroidota</taxon>
        <taxon>Bacteroidia</taxon>
        <taxon>Marinilabiliales</taxon>
        <taxon>Prolixibacteraceae</taxon>
        <taxon>Draconibacterium</taxon>
    </lineage>
</organism>
<protein>
    <submittedName>
        <fullName evidence="1">Uncharacterized protein</fullName>
    </submittedName>
</protein>